<gene>
    <name evidence="1" type="ORF">EV420DRAFT_1647331</name>
</gene>
<accession>A0AA39MWI2</accession>
<sequence>MAASAYTMTSEELMDALIYRIQRNAVKWDTRKLDKMEKRLQTAVAVIRGARNSLQPINRIPPELLSVIFSMAQHHLPGFLPLFGARSGYTQATNWLCVLRVCRHWRGVATTFHSFWTTIDNERSPHTFLKRSGDSLITVVAGLTKPYFDQQYLTAIMESLPRIRELHADF</sequence>
<evidence type="ECO:0000313" key="2">
    <source>
        <dbReference type="Proteomes" id="UP001175211"/>
    </source>
</evidence>
<protein>
    <recommendedName>
        <fullName evidence="3">F-box domain-containing protein</fullName>
    </recommendedName>
</protein>
<dbReference type="Proteomes" id="UP001175211">
    <property type="component" value="Unassembled WGS sequence"/>
</dbReference>
<evidence type="ECO:0000313" key="1">
    <source>
        <dbReference type="EMBL" id="KAK0448430.1"/>
    </source>
</evidence>
<dbReference type="RefSeq" id="XP_060326535.1">
    <property type="nucleotide sequence ID" value="XM_060478032.1"/>
</dbReference>
<proteinExistence type="predicted"/>
<dbReference type="AlphaFoldDB" id="A0AA39MWI2"/>
<dbReference type="EMBL" id="JAUEPS010000041">
    <property type="protein sequence ID" value="KAK0448430.1"/>
    <property type="molecule type" value="Genomic_DNA"/>
</dbReference>
<name>A0AA39MWI2_ARMTA</name>
<organism evidence="1 2">
    <name type="scientific">Armillaria tabescens</name>
    <name type="common">Ringless honey mushroom</name>
    <name type="synonym">Agaricus tabescens</name>
    <dbReference type="NCBI Taxonomy" id="1929756"/>
    <lineage>
        <taxon>Eukaryota</taxon>
        <taxon>Fungi</taxon>
        <taxon>Dikarya</taxon>
        <taxon>Basidiomycota</taxon>
        <taxon>Agaricomycotina</taxon>
        <taxon>Agaricomycetes</taxon>
        <taxon>Agaricomycetidae</taxon>
        <taxon>Agaricales</taxon>
        <taxon>Marasmiineae</taxon>
        <taxon>Physalacriaceae</taxon>
        <taxon>Desarmillaria</taxon>
    </lineage>
</organism>
<reference evidence="1" key="1">
    <citation type="submission" date="2023-06" db="EMBL/GenBank/DDBJ databases">
        <authorList>
            <consortium name="Lawrence Berkeley National Laboratory"/>
            <person name="Ahrendt S."/>
            <person name="Sahu N."/>
            <person name="Indic B."/>
            <person name="Wong-Bajracharya J."/>
            <person name="Merenyi Z."/>
            <person name="Ke H.-M."/>
            <person name="Monk M."/>
            <person name="Kocsube S."/>
            <person name="Drula E."/>
            <person name="Lipzen A."/>
            <person name="Balint B."/>
            <person name="Henrissat B."/>
            <person name="Andreopoulos B."/>
            <person name="Martin F.M."/>
            <person name="Harder C.B."/>
            <person name="Rigling D."/>
            <person name="Ford K.L."/>
            <person name="Foster G.D."/>
            <person name="Pangilinan J."/>
            <person name="Papanicolaou A."/>
            <person name="Barry K."/>
            <person name="LaButti K."/>
            <person name="Viragh M."/>
            <person name="Koriabine M."/>
            <person name="Yan M."/>
            <person name="Riley R."/>
            <person name="Champramary S."/>
            <person name="Plett K.L."/>
            <person name="Tsai I.J."/>
            <person name="Slot J."/>
            <person name="Sipos G."/>
            <person name="Plett J."/>
            <person name="Nagy L.G."/>
            <person name="Grigoriev I.V."/>
        </authorList>
    </citation>
    <scope>NUCLEOTIDE SEQUENCE</scope>
    <source>
        <strain evidence="1">CCBAS 213</strain>
    </source>
</reference>
<dbReference type="Gene3D" id="1.20.1280.50">
    <property type="match status" value="1"/>
</dbReference>
<keyword evidence="2" id="KW-1185">Reference proteome</keyword>
<evidence type="ECO:0008006" key="3">
    <source>
        <dbReference type="Google" id="ProtNLM"/>
    </source>
</evidence>
<dbReference type="GeneID" id="85361580"/>
<comment type="caution">
    <text evidence="1">The sequence shown here is derived from an EMBL/GenBank/DDBJ whole genome shotgun (WGS) entry which is preliminary data.</text>
</comment>